<keyword evidence="3" id="KW-1185">Reference proteome</keyword>
<dbReference type="PANTHER" id="PTHR34297">
    <property type="entry name" value="HYPOTHETICAL CYTOSOLIC PROTEIN-RELATED"/>
    <property type="match status" value="1"/>
</dbReference>
<organism evidence="2 3">
    <name type="scientific">Peptoniphilus stercorisuis</name>
    <dbReference type="NCBI Taxonomy" id="1436965"/>
    <lineage>
        <taxon>Bacteria</taxon>
        <taxon>Bacillati</taxon>
        <taxon>Bacillota</taxon>
        <taxon>Tissierellia</taxon>
        <taxon>Tissierellales</taxon>
        <taxon>Peptoniphilaceae</taxon>
        <taxon>Peptoniphilus</taxon>
    </lineage>
</organism>
<dbReference type="PANTHER" id="PTHR34297:SF2">
    <property type="entry name" value="ASP23_GLS24 FAMILY ENVELOPE STRESS RESPONSE PROTEIN"/>
    <property type="match status" value="1"/>
</dbReference>
<dbReference type="InterPro" id="IPR005531">
    <property type="entry name" value="Asp23"/>
</dbReference>
<dbReference type="EMBL" id="JAGGLJ010000004">
    <property type="protein sequence ID" value="MBP2024998.1"/>
    <property type="molecule type" value="Genomic_DNA"/>
</dbReference>
<dbReference type="RefSeq" id="WP_210060304.1">
    <property type="nucleotide sequence ID" value="NZ_JAGGLJ010000004.1"/>
</dbReference>
<gene>
    <name evidence="2" type="ORF">J2Z71_000523</name>
</gene>
<accession>A0ABS4KB50</accession>
<evidence type="ECO:0000313" key="3">
    <source>
        <dbReference type="Proteomes" id="UP001519306"/>
    </source>
</evidence>
<proteinExistence type="inferred from homology"/>
<protein>
    <submittedName>
        <fullName evidence="2">Alkaline shock family protein YloU</fullName>
    </submittedName>
</protein>
<comment type="caution">
    <text evidence="2">The sequence shown here is derived from an EMBL/GenBank/DDBJ whole genome shotgun (WGS) entry which is preliminary data.</text>
</comment>
<comment type="similarity">
    <text evidence="1">Belongs to the asp23 family.</text>
</comment>
<evidence type="ECO:0000256" key="1">
    <source>
        <dbReference type="ARBA" id="ARBA00005721"/>
    </source>
</evidence>
<name>A0ABS4KB50_9FIRM</name>
<reference evidence="2 3" key="1">
    <citation type="submission" date="2021-03" db="EMBL/GenBank/DDBJ databases">
        <title>Genomic Encyclopedia of Type Strains, Phase IV (KMG-IV): sequencing the most valuable type-strain genomes for metagenomic binning, comparative biology and taxonomic classification.</title>
        <authorList>
            <person name="Goeker M."/>
        </authorList>
    </citation>
    <scope>NUCLEOTIDE SEQUENCE [LARGE SCALE GENOMIC DNA]</scope>
    <source>
        <strain evidence="2 3">DSM 27563</strain>
    </source>
</reference>
<dbReference type="Pfam" id="PF03780">
    <property type="entry name" value="Asp23"/>
    <property type="match status" value="1"/>
</dbReference>
<dbReference type="Proteomes" id="UP001519306">
    <property type="component" value="Unassembled WGS sequence"/>
</dbReference>
<sequence length="128" mass="13619">MSEKYLVDAITEGEGNVKIADDVIATIAAVAAESIDGVVELQSTLKASVTDMLGVKNLAKGVKVSVGENEAIIDLFLTVEYGKNIVSVSKEVQEKVKEAIETMTSLNVIEVNIHVSGIAMVDKEKVRA</sequence>
<evidence type="ECO:0000313" key="2">
    <source>
        <dbReference type="EMBL" id="MBP2024998.1"/>
    </source>
</evidence>